<dbReference type="AlphaFoldDB" id="A0AAD9V0S7"/>
<accession>A0AAD9V0S7</accession>
<dbReference type="EMBL" id="JARQWQ010000055">
    <property type="protein sequence ID" value="KAK2556580.1"/>
    <property type="molecule type" value="Genomic_DNA"/>
</dbReference>
<evidence type="ECO:0000256" key="1">
    <source>
        <dbReference type="SAM" id="MobiDB-lite"/>
    </source>
</evidence>
<name>A0AAD9V0S7_ACRCE</name>
<organism evidence="2 3">
    <name type="scientific">Acropora cervicornis</name>
    <name type="common">Staghorn coral</name>
    <dbReference type="NCBI Taxonomy" id="6130"/>
    <lineage>
        <taxon>Eukaryota</taxon>
        <taxon>Metazoa</taxon>
        <taxon>Cnidaria</taxon>
        <taxon>Anthozoa</taxon>
        <taxon>Hexacorallia</taxon>
        <taxon>Scleractinia</taxon>
        <taxon>Astrocoeniina</taxon>
        <taxon>Acroporidae</taxon>
        <taxon>Acropora</taxon>
    </lineage>
</organism>
<sequence length="192" mass="22292">MANDDDRSRRKVQSDRDTKPPRWRETCIGVWSKSASRGHNVNEGEYDKICHGISLVRIYGKNDAPPQQKAHDHTYISVDRTETDSKEQKAEDFNAEPHKDQVPNLTKRVMDIMMMKKTNVERNIEHYKNEGVKLTDICDGVSNTFSKCYETTTRLISYCHPVEKINQVCGFLTNRIKNAKKWTDDSDNKKKK</sequence>
<reference evidence="2" key="2">
    <citation type="journal article" date="2023" name="Science">
        <title>Genomic signatures of disease resistance in endangered staghorn corals.</title>
        <authorList>
            <person name="Vollmer S.V."/>
            <person name="Selwyn J.D."/>
            <person name="Despard B.A."/>
            <person name="Roesel C.L."/>
        </authorList>
    </citation>
    <scope>NUCLEOTIDE SEQUENCE</scope>
    <source>
        <strain evidence="2">K2</strain>
    </source>
</reference>
<gene>
    <name evidence="2" type="ORF">P5673_021494</name>
</gene>
<keyword evidence="3" id="KW-1185">Reference proteome</keyword>
<protein>
    <submittedName>
        <fullName evidence="2">Uncharacterized protein</fullName>
    </submittedName>
</protein>
<evidence type="ECO:0000313" key="3">
    <source>
        <dbReference type="Proteomes" id="UP001249851"/>
    </source>
</evidence>
<reference evidence="2" key="1">
    <citation type="journal article" date="2023" name="G3 (Bethesda)">
        <title>Whole genome assembly and annotation of the endangered Caribbean coral Acropora cervicornis.</title>
        <authorList>
            <person name="Selwyn J.D."/>
            <person name="Vollmer S.V."/>
        </authorList>
    </citation>
    <scope>NUCLEOTIDE SEQUENCE</scope>
    <source>
        <strain evidence="2">K2</strain>
    </source>
</reference>
<proteinExistence type="predicted"/>
<feature type="region of interest" description="Disordered" evidence="1">
    <location>
        <begin position="1"/>
        <end position="22"/>
    </location>
</feature>
<evidence type="ECO:0000313" key="2">
    <source>
        <dbReference type="EMBL" id="KAK2556580.1"/>
    </source>
</evidence>
<dbReference type="Proteomes" id="UP001249851">
    <property type="component" value="Unassembled WGS sequence"/>
</dbReference>
<comment type="caution">
    <text evidence="2">The sequence shown here is derived from an EMBL/GenBank/DDBJ whole genome shotgun (WGS) entry which is preliminary data.</text>
</comment>